<evidence type="ECO:0000313" key="4">
    <source>
        <dbReference type="Proteomes" id="UP001249851"/>
    </source>
</evidence>
<name>A0AAD9V8L5_ACRCE</name>
<evidence type="ECO:0000256" key="1">
    <source>
        <dbReference type="SAM" id="SignalP"/>
    </source>
</evidence>
<dbReference type="GO" id="GO:0008083">
    <property type="term" value="F:growth factor activity"/>
    <property type="evidence" value="ECO:0007669"/>
    <property type="project" value="InterPro"/>
</dbReference>
<dbReference type="Pfam" id="PF00341">
    <property type="entry name" value="PDGF"/>
    <property type="match status" value="1"/>
</dbReference>
<evidence type="ECO:0000313" key="3">
    <source>
        <dbReference type="EMBL" id="KAK2564785.1"/>
    </source>
</evidence>
<dbReference type="Proteomes" id="UP001249851">
    <property type="component" value="Unassembled WGS sequence"/>
</dbReference>
<dbReference type="EMBL" id="JARQWQ010000021">
    <property type="protein sequence ID" value="KAK2564785.1"/>
    <property type="molecule type" value="Genomic_DNA"/>
</dbReference>
<reference evidence="3" key="1">
    <citation type="journal article" date="2023" name="G3 (Bethesda)">
        <title>Whole genome assembly and annotation of the endangered Caribbean coral Acropora cervicornis.</title>
        <authorList>
            <person name="Selwyn J.D."/>
            <person name="Vollmer S.V."/>
        </authorList>
    </citation>
    <scope>NUCLEOTIDE SEQUENCE</scope>
    <source>
        <strain evidence="3">K2</strain>
    </source>
</reference>
<gene>
    <name evidence="3" type="ORF">P5673_011471</name>
</gene>
<dbReference type="InterPro" id="IPR000072">
    <property type="entry name" value="PDGF/VEGF_dom"/>
</dbReference>
<dbReference type="GO" id="GO:0016020">
    <property type="term" value="C:membrane"/>
    <property type="evidence" value="ECO:0007669"/>
    <property type="project" value="InterPro"/>
</dbReference>
<feature type="signal peptide" evidence="1">
    <location>
        <begin position="1"/>
        <end position="20"/>
    </location>
</feature>
<dbReference type="InterPro" id="IPR029034">
    <property type="entry name" value="Cystine-knot_cytokine"/>
</dbReference>
<comment type="caution">
    <text evidence="3">The sequence shown here is derived from an EMBL/GenBank/DDBJ whole genome shotgun (WGS) entry which is preliminary data.</text>
</comment>
<feature type="domain" description="Platelet-derived growth factor (PDGF) family profile" evidence="2">
    <location>
        <begin position="75"/>
        <end position="150"/>
    </location>
</feature>
<reference evidence="3" key="2">
    <citation type="journal article" date="2023" name="Science">
        <title>Genomic signatures of disease resistance in endangered staghorn corals.</title>
        <authorList>
            <person name="Vollmer S.V."/>
            <person name="Selwyn J.D."/>
            <person name="Despard B.A."/>
            <person name="Roesel C.L."/>
        </authorList>
    </citation>
    <scope>NUCLEOTIDE SEQUENCE</scope>
    <source>
        <strain evidence="3">K2</strain>
    </source>
</reference>
<proteinExistence type="predicted"/>
<evidence type="ECO:0000259" key="2">
    <source>
        <dbReference type="Pfam" id="PF00341"/>
    </source>
</evidence>
<keyword evidence="1" id="KW-0732">Signal</keyword>
<dbReference type="AlphaFoldDB" id="A0AAD9V8L5"/>
<sequence length="225" mass="25151">MSAPILLLSLLLVQATCSEAKLSPQDLHIFLKQVGISFDKFLQHAKRLLPQLSDSNGVITTTVAGRTYHLPEASCMPRPQAVKVPKVTGTSTFPDYVILDRCDGGCPYAQQIARCLVTHQEKIEVMVTKVNAFSRKLETVAMYNHTRCDCGCIKKPSDCDYTKHRWDSSTCKCRCIAHGSHCNTRMQAWNEQDCACECIHAPVDCGRTKEWDFINCGCRLPPKLS</sequence>
<keyword evidence="4" id="KW-1185">Reference proteome</keyword>
<accession>A0AAD9V8L5</accession>
<protein>
    <recommendedName>
        <fullName evidence="2">Platelet-derived growth factor (PDGF) family profile domain-containing protein</fullName>
    </recommendedName>
</protein>
<dbReference type="SUPFAM" id="SSF57501">
    <property type="entry name" value="Cystine-knot cytokines"/>
    <property type="match status" value="1"/>
</dbReference>
<dbReference type="Gene3D" id="2.10.90.10">
    <property type="entry name" value="Cystine-knot cytokines"/>
    <property type="match status" value="1"/>
</dbReference>
<feature type="chain" id="PRO_5042287410" description="Platelet-derived growth factor (PDGF) family profile domain-containing protein" evidence="1">
    <location>
        <begin position="21"/>
        <end position="225"/>
    </location>
</feature>
<organism evidence="3 4">
    <name type="scientific">Acropora cervicornis</name>
    <name type="common">Staghorn coral</name>
    <dbReference type="NCBI Taxonomy" id="6130"/>
    <lineage>
        <taxon>Eukaryota</taxon>
        <taxon>Metazoa</taxon>
        <taxon>Cnidaria</taxon>
        <taxon>Anthozoa</taxon>
        <taxon>Hexacorallia</taxon>
        <taxon>Scleractinia</taxon>
        <taxon>Astrocoeniina</taxon>
        <taxon>Acroporidae</taxon>
        <taxon>Acropora</taxon>
    </lineage>
</organism>